<sequence length="146" mass="15573">MAARHDVVAGLGDGGDRQELGSLSGTGGHGRDTALQRCHALLEDIGRRVHDPRVDVAEFLQREQVGAMVGAIEGVRRRLVNRHGAGVGARCRLLPGMNLQCFETVVALDVFAHGWTPCLGSRLRRAGLLANGGFDGCDQLLDDTHA</sequence>
<gene>
    <name evidence="2" type="ORF">SDC9_185043</name>
</gene>
<name>A0A645HQ75_9ZZZZ</name>
<accession>A0A645HQ75</accession>
<dbReference type="EMBL" id="VSSQ01092219">
    <property type="protein sequence ID" value="MPN37523.1"/>
    <property type="molecule type" value="Genomic_DNA"/>
</dbReference>
<protein>
    <submittedName>
        <fullName evidence="2">Uncharacterized protein</fullName>
    </submittedName>
</protein>
<evidence type="ECO:0000313" key="2">
    <source>
        <dbReference type="EMBL" id="MPN37523.1"/>
    </source>
</evidence>
<feature type="region of interest" description="Disordered" evidence="1">
    <location>
        <begin position="1"/>
        <end position="28"/>
    </location>
</feature>
<proteinExistence type="predicted"/>
<dbReference type="AlphaFoldDB" id="A0A645HQ75"/>
<organism evidence="2">
    <name type="scientific">bioreactor metagenome</name>
    <dbReference type="NCBI Taxonomy" id="1076179"/>
    <lineage>
        <taxon>unclassified sequences</taxon>
        <taxon>metagenomes</taxon>
        <taxon>ecological metagenomes</taxon>
    </lineage>
</organism>
<evidence type="ECO:0000256" key="1">
    <source>
        <dbReference type="SAM" id="MobiDB-lite"/>
    </source>
</evidence>
<reference evidence="2" key="1">
    <citation type="submission" date="2019-08" db="EMBL/GenBank/DDBJ databases">
        <authorList>
            <person name="Kucharzyk K."/>
            <person name="Murdoch R.W."/>
            <person name="Higgins S."/>
            <person name="Loffler F."/>
        </authorList>
    </citation>
    <scope>NUCLEOTIDE SEQUENCE</scope>
</reference>
<comment type="caution">
    <text evidence="2">The sequence shown here is derived from an EMBL/GenBank/DDBJ whole genome shotgun (WGS) entry which is preliminary data.</text>
</comment>